<name>A0A5J9UB66_9POAL</name>
<reference evidence="1 2" key="1">
    <citation type="journal article" date="2019" name="Sci. Rep.">
        <title>A high-quality genome of Eragrostis curvula grass provides insights into Poaceae evolution and supports new strategies to enhance forage quality.</title>
        <authorList>
            <person name="Carballo J."/>
            <person name="Santos B.A.C.M."/>
            <person name="Zappacosta D."/>
            <person name="Garbus I."/>
            <person name="Selva J.P."/>
            <person name="Gallo C.A."/>
            <person name="Diaz A."/>
            <person name="Albertini E."/>
            <person name="Caccamo M."/>
            <person name="Echenique V."/>
        </authorList>
    </citation>
    <scope>NUCLEOTIDE SEQUENCE [LARGE SCALE GENOMIC DNA]</scope>
    <source>
        <strain evidence="2">cv. Victoria</strain>
        <tissue evidence="1">Leaf</tissue>
    </source>
</reference>
<dbReference type="AlphaFoldDB" id="A0A5J9UB66"/>
<evidence type="ECO:0000313" key="1">
    <source>
        <dbReference type="EMBL" id="TVU20597.1"/>
    </source>
</evidence>
<proteinExistence type="predicted"/>
<sequence>MLSKMSTNDCFDYGFILAWTEVFSNLSFPSLRGGAAASSRTAAAVALVPDGGGVCFIISWQGQAGAMQIATKPSMRLINSPSYGVEGSPYHKPAIVLRNCDWFVPAGADRMPVGAGKRLGFNSIDWCMWRDGNNVEDPIRCQEEETIVLTSSSLCIDADKIRQNRREEKQNILLHCIFLPFKYIRCKAHRCSSASILIGNKAVLSQRNVPTFL</sequence>
<evidence type="ECO:0000313" key="2">
    <source>
        <dbReference type="Proteomes" id="UP000324897"/>
    </source>
</evidence>
<accession>A0A5J9UB66</accession>
<dbReference type="Proteomes" id="UP000324897">
    <property type="component" value="Chromosome 7"/>
</dbReference>
<gene>
    <name evidence="1" type="ORF">EJB05_36811</name>
</gene>
<keyword evidence="2" id="KW-1185">Reference proteome</keyword>
<organism evidence="1 2">
    <name type="scientific">Eragrostis curvula</name>
    <name type="common">weeping love grass</name>
    <dbReference type="NCBI Taxonomy" id="38414"/>
    <lineage>
        <taxon>Eukaryota</taxon>
        <taxon>Viridiplantae</taxon>
        <taxon>Streptophyta</taxon>
        <taxon>Embryophyta</taxon>
        <taxon>Tracheophyta</taxon>
        <taxon>Spermatophyta</taxon>
        <taxon>Magnoliopsida</taxon>
        <taxon>Liliopsida</taxon>
        <taxon>Poales</taxon>
        <taxon>Poaceae</taxon>
        <taxon>PACMAD clade</taxon>
        <taxon>Chloridoideae</taxon>
        <taxon>Eragrostideae</taxon>
        <taxon>Eragrostidinae</taxon>
        <taxon>Eragrostis</taxon>
    </lineage>
</organism>
<protein>
    <submittedName>
        <fullName evidence="1">Uncharacterized protein</fullName>
    </submittedName>
</protein>
<dbReference type="Gramene" id="TVU20597">
    <property type="protein sequence ID" value="TVU20597"/>
    <property type="gene ID" value="EJB05_36811"/>
</dbReference>
<dbReference type="EMBL" id="RWGY01000029">
    <property type="protein sequence ID" value="TVU20597.1"/>
    <property type="molecule type" value="Genomic_DNA"/>
</dbReference>
<comment type="caution">
    <text evidence="1">The sequence shown here is derived from an EMBL/GenBank/DDBJ whole genome shotgun (WGS) entry which is preliminary data.</text>
</comment>